<dbReference type="SUPFAM" id="SSF53613">
    <property type="entry name" value="Ribokinase-like"/>
    <property type="match status" value="1"/>
</dbReference>
<sequence length="102" mass="11063">MGPRGQSPFCWNNRRTESISQGFEDEGLPINSKEVESVTGIGNPDNGWAGVAEERITNEMGDCQKWMKMGNVVDTVGCGDSFAAAIAFGFMHNMPTAHSLTH</sequence>
<keyword evidence="1" id="KW-0418">Kinase</keyword>
<evidence type="ECO:0000313" key="2">
    <source>
        <dbReference type="Proteomes" id="UP000585474"/>
    </source>
</evidence>
<dbReference type="OrthoDB" id="415590at2759"/>
<dbReference type="GO" id="GO:0016301">
    <property type="term" value="F:kinase activity"/>
    <property type="evidence" value="ECO:0007669"/>
    <property type="project" value="UniProtKB-KW"/>
</dbReference>
<dbReference type="PANTHER" id="PTHR47826:SF1">
    <property type="entry name" value="OS03G0164700 PROTEIN"/>
    <property type="match status" value="1"/>
</dbReference>
<dbReference type="AlphaFoldDB" id="A0A7J0FU12"/>
<comment type="caution">
    <text evidence="1">The sequence shown here is derived from an EMBL/GenBank/DDBJ whole genome shotgun (WGS) entry which is preliminary data.</text>
</comment>
<dbReference type="EMBL" id="BJWL01000015">
    <property type="protein sequence ID" value="GFZ01418.1"/>
    <property type="molecule type" value="Genomic_DNA"/>
</dbReference>
<accession>A0A7J0FU12</accession>
<evidence type="ECO:0000313" key="1">
    <source>
        <dbReference type="EMBL" id="GFZ01418.1"/>
    </source>
</evidence>
<dbReference type="PANTHER" id="PTHR47826">
    <property type="entry name" value="OS03G0164700 PROTEIN"/>
    <property type="match status" value="1"/>
</dbReference>
<dbReference type="Gene3D" id="3.40.1190.20">
    <property type="match status" value="1"/>
</dbReference>
<protein>
    <submittedName>
        <fullName evidence="1">PfkB-like carbohydrate kinase family protein</fullName>
    </submittedName>
</protein>
<gene>
    <name evidence="1" type="ORF">Acr_15g0000270</name>
</gene>
<name>A0A7J0FU12_9ERIC</name>
<organism evidence="1 2">
    <name type="scientific">Actinidia rufa</name>
    <dbReference type="NCBI Taxonomy" id="165716"/>
    <lineage>
        <taxon>Eukaryota</taxon>
        <taxon>Viridiplantae</taxon>
        <taxon>Streptophyta</taxon>
        <taxon>Embryophyta</taxon>
        <taxon>Tracheophyta</taxon>
        <taxon>Spermatophyta</taxon>
        <taxon>Magnoliopsida</taxon>
        <taxon>eudicotyledons</taxon>
        <taxon>Gunneridae</taxon>
        <taxon>Pentapetalae</taxon>
        <taxon>asterids</taxon>
        <taxon>Ericales</taxon>
        <taxon>Actinidiaceae</taxon>
        <taxon>Actinidia</taxon>
    </lineage>
</organism>
<reference evidence="1 2" key="1">
    <citation type="submission" date="2019-07" db="EMBL/GenBank/DDBJ databases">
        <title>De Novo Assembly of kiwifruit Actinidia rufa.</title>
        <authorList>
            <person name="Sugita-Konishi S."/>
            <person name="Sato K."/>
            <person name="Mori E."/>
            <person name="Abe Y."/>
            <person name="Kisaki G."/>
            <person name="Hamano K."/>
            <person name="Suezawa K."/>
            <person name="Otani M."/>
            <person name="Fukuda T."/>
            <person name="Manabe T."/>
            <person name="Gomi K."/>
            <person name="Tabuchi M."/>
            <person name="Akimitsu K."/>
            <person name="Kataoka I."/>
        </authorList>
    </citation>
    <scope>NUCLEOTIDE SEQUENCE [LARGE SCALE GENOMIC DNA]</scope>
    <source>
        <strain evidence="2">cv. Fuchu</strain>
    </source>
</reference>
<proteinExistence type="predicted"/>
<dbReference type="InterPro" id="IPR029056">
    <property type="entry name" value="Ribokinase-like"/>
</dbReference>
<keyword evidence="2" id="KW-1185">Reference proteome</keyword>
<keyword evidence="1" id="KW-0808">Transferase</keyword>
<dbReference type="Proteomes" id="UP000585474">
    <property type="component" value="Unassembled WGS sequence"/>
</dbReference>